<dbReference type="PANTHER" id="PTHR34129:SF1">
    <property type="entry name" value="DUF952 DOMAIN-CONTAINING PROTEIN"/>
    <property type="match status" value="1"/>
</dbReference>
<accession>A0ABW9HRD7</accession>
<dbReference type="SUPFAM" id="SSF56399">
    <property type="entry name" value="ADP-ribosylation"/>
    <property type="match status" value="1"/>
</dbReference>
<comment type="caution">
    <text evidence="1">The sequence shown here is derived from an EMBL/GenBank/DDBJ whole genome shotgun (WGS) entry which is preliminary data.</text>
</comment>
<protein>
    <submittedName>
        <fullName evidence="1">DUF952 domain-containing protein</fullName>
    </submittedName>
</protein>
<dbReference type="Proteomes" id="UP001631957">
    <property type="component" value="Unassembled WGS sequence"/>
</dbReference>
<dbReference type="RefSeq" id="WP_109364667.1">
    <property type="nucleotide sequence ID" value="NZ_JBJVNI010000007.1"/>
</dbReference>
<gene>
    <name evidence="1" type="ORF">ACKI18_15080</name>
</gene>
<organism evidence="1 2">
    <name type="scientific">Streptomyces niveiscabiei</name>
    <dbReference type="NCBI Taxonomy" id="164115"/>
    <lineage>
        <taxon>Bacteria</taxon>
        <taxon>Bacillati</taxon>
        <taxon>Actinomycetota</taxon>
        <taxon>Actinomycetes</taxon>
        <taxon>Kitasatosporales</taxon>
        <taxon>Streptomycetaceae</taxon>
        <taxon>Streptomyces</taxon>
    </lineage>
</organism>
<proteinExistence type="predicted"/>
<name>A0ABW9HRD7_9ACTN</name>
<sequence>MSETSSHVLHLTERALWEEAQETGSYEWSTRGRTLHDEGFVHCSTRDQLAGTAALVYGDDYVDLVVLVIDPARLGVPVRYEGGFPHVYGAVPVGAVVGVEAWG</sequence>
<dbReference type="EMBL" id="JBJVNI010000007">
    <property type="protein sequence ID" value="MFM9610023.1"/>
    <property type="molecule type" value="Genomic_DNA"/>
</dbReference>
<dbReference type="Pfam" id="PF06108">
    <property type="entry name" value="DUF952"/>
    <property type="match status" value="1"/>
</dbReference>
<dbReference type="Gene3D" id="3.20.170.20">
    <property type="entry name" value="Protein of unknown function DUF952"/>
    <property type="match status" value="1"/>
</dbReference>
<dbReference type="PANTHER" id="PTHR34129">
    <property type="entry name" value="BLR1139 PROTEIN"/>
    <property type="match status" value="1"/>
</dbReference>
<reference evidence="1 2" key="1">
    <citation type="submission" date="2024-12" db="EMBL/GenBank/DDBJ databases">
        <title>Forecasting of Potato common scab and diversities of Pathogenic streptomyces spp. in china.</title>
        <authorList>
            <person name="Handique U."/>
            <person name="Wu J."/>
        </authorList>
    </citation>
    <scope>NUCLEOTIDE SEQUENCE [LARGE SCALE GENOMIC DNA]</scope>
    <source>
        <strain evidence="1 2">ZRIMU1530</strain>
    </source>
</reference>
<keyword evidence="2" id="KW-1185">Reference proteome</keyword>
<evidence type="ECO:0000313" key="2">
    <source>
        <dbReference type="Proteomes" id="UP001631957"/>
    </source>
</evidence>
<dbReference type="InterPro" id="IPR009297">
    <property type="entry name" value="DUF952"/>
</dbReference>
<evidence type="ECO:0000313" key="1">
    <source>
        <dbReference type="EMBL" id="MFM9610023.1"/>
    </source>
</evidence>